<feature type="signal peptide" evidence="1">
    <location>
        <begin position="1"/>
        <end position="34"/>
    </location>
</feature>
<reference evidence="2 3" key="1">
    <citation type="submission" date="2018-08" db="EMBL/GenBank/DDBJ databases">
        <title>Thalassotalea euphylliae genome.</title>
        <authorList>
            <person name="Summers S."/>
            <person name="Rice S.A."/>
            <person name="Freckelton M.L."/>
            <person name="Nedved B.T."/>
            <person name="Hadfield M.G."/>
        </authorList>
    </citation>
    <scope>NUCLEOTIDE SEQUENCE [LARGE SCALE GENOMIC DNA]</scope>
    <source>
        <strain evidence="2 3">H1</strain>
    </source>
</reference>
<evidence type="ECO:0000313" key="3">
    <source>
        <dbReference type="Proteomes" id="UP000256478"/>
    </source>
</evidence>
<dbReference type="AlphaFoldDB" id="A0A3E0TRS0"/>
<evidence type="ECO:0000256" key="1">
    <source>
        <dbReference type="SAM" id="SignalP"/>
    </source>
</evidence>
<dbReference type="InterPro" id="IPR025293">
    <property type="entry name" value="YfiR/HmsC-like"/>
</dbReference>
<gene>
    <name evidence="2" type="ORF">DXX93_12660</name>
</gene>
<accession>A0A3E0TRS0</accession>
<evidence type="ECO:0000313" key="2">
    <source>
        <dbReference type="EMBL" id="REL27331.1"/>
    </source>
</evidence>
<organism evidence="2 3">
    <name type="scientific">Thalassotalea euphylliae</name>
    <dbReference type="NCBI Taxonomy" id="1655234"/>
    <lineage>
        <taxon>Bacteria</taxon>
        <taxon>Pseudomonadati</taxon>
        <taxon>Pseudomonadota</taxon>
        <taxon>Gammaproteobacteria</taxon>
        <taxon>Alteromonadales</taxon>
        <taxon>Colwelliaceae</taxon>
        <taxon>Thalassotalea</taxon>
    </lineage>
</organism>
<sequence>MFSRYLHTRVSRTLLKKVGLACALALWSVSQSYANPKSVTEISTKHQVMAGFLLQLPSYVTWPDKSGNARICLVGKDVFGSYIDQVLAAKIDKGAAQNIRIDRVADGQDVSHCHLAFFSELPDTRYLAAQRGVLLVGEQQAFIDVGGMVNFYLERSRLRFEINLKTVTAQGLKMSSQLLKLAKITGR</sequence>
<comment type="caution">
    <text evidence="2">The sequence shown here is derived from an EMBL/GenBank/DDBJ whole genome shotgun (WGS) entry which is preliminary data.</text>
</comment>
<dbReference type="OrthoDB" id="277577at2"/>
<feature type="chain" id="PRO_5017571718" evidence="1">
    <location>
        <begin position="35"/>
        <end position="187"/>
    </location>
</feature>
<dbReference type="Pfam" id="PF13689">
    <property type="entry name" value="DUF4154"/>
    <property type="match status" value="1"/>
</dbReference>
<keyword evidence="1" id="KW-0732">Signal</keyword>
<protein>
    <submittedName>
        <fullName evidence="2">YfiR family protein</fullName>
    </submittedName>
</protein>
<dbReference type="EMBL" id="QUOU01000001">
    <property type="protein sequence ID" value="REL27331.1"/>
    <property type="molecule type" value="Genomic_DNA"/>
</dbReference>
<proteinExistence type="predicted"/>
<dbReference type="Proteomes" id="UP000256478">
    <property type="component" value="Unassembled WGS sequence"/>
</dbReference>
<name>A0A3E0TRS0_9GAMM</name>